<dbReference type="EMBL" id="NKUB01000023">
    <property type="protein sequence ID" value="PYD68729.1"/>
    <property type="molecule type" value="Genomic_DNA"/>
</dbReference>
<keyword evidence="3" id="KW-1185">Reference proteome</keyword>
<feature type="transmembrane region" description="Helical" evidence="1">
    <location>
        <begin position="44"/>
        <end position="65"/>
    </location>
</feature>
<evidence type="ECO:0000256" key="1">
    <source>
        <dbReference type="SAM" id="Phobius"/>
    </source>
</evidence>
<comment type="caution">
    <text evidence="2">The sequence shown here is derived from an EMBL/GenBank/DDBJ whole genome shotgun (WGS) entry which is preliminary data.</text>
</comment>
<keyword evidence="1" id="KW-1133">Transmembrane helix</keyword>
<evidence type="ECO:0000313" key="3">
    <source>
        <dbReference type="Proteomes" id="UP000247371"/>
    </source>
</evidence>
<proteinExistence type="predicted"/>
<sequence length="66" mass="7592">MCYVIFQQKVFWIMSLESIALSQTGQHHDGRPASEPAGYRHTPIRGILFGLLFSLPLWALVVFLFR</sequence>
<evidence type="ECO:0000313" key="2">
    <source>
        <dbReference type="EMBL" id="PYD68729.1"/>
    </source>
</evidence>
<name>A0A2V4S0W2_9PROT</name>
<dbReference type="AlphaFoldDB" id="A0A2V4S0W2"/>
<organism evidence="2 3">
    <name type="scientific">Komagataeibacter swingsii</name>
    <dbReference type="NCBI Taxonomy" id="215220"/>
    <lineage>
        <taxon>Bacteria</taxon>
        <taxon>Pseudomonadati</taxon>
        <taxon>Pseudomonadota</taxon>
        <taxon>Alphaproteobacteria</taxon>
        <taxon>Acetobacterales</taxon>
        <taxon>Acetobacteraceae</taxon>
        <taxon>Komagataeibacter</taxon>
    </lineage>
</organism>
<gene>
    <name evidence="2" type="ORF">CFR76_13560</name>
</gene>
<dbReference type="Proteomes" id="UP000247371">
    <property type="component" value="Unassembled WGS sequence"/>
</dbReference>
<accession>A0A2V4S0W2</accession>
<keyword evidence="1" id="KW-0812">Transmembrane</keyword>
<keyword evidence="1" id="KW-0472">Membrane</keyword>
<protein>
    <submittedName>
        <fullName evidence="2">Uncharacterized protein</fullName>
    </submittedName>
</protein>
<reference evidence="2 3" key="1">
    <citation type="submission" date="2017-07" db="EMBL/GenBank/DDBJ databases">
        <title>A draft genome sequence of Komagataeibacter swingsii LMG 22125.</title>
        <authorList>
            <person name="Skraban J."/>
            <person name="Cleenwerck I."/>
            <person name="Vandamme P."/>
            <person name="Trcek J."/>
        </authorList>
    </citation>
    <scope>NUCLEOTIDE SEQUENCE [LARGE SCALE GENOMIC DNA]</scope>
    <source>
        <strain evidence="2 3">LMG 22125</strain>
    </source>
</reference>